<evidence type="ECO:0000313" key="2">
    <source>
        <dbReference type="EMBL" id="PSJ42044.1"/>
    </source>
</evidence>
<sequence>MRARLTPSLDAFTIGASGVCLVHCLVLPLLLAAAPSLSRLVRVPEEFHVLAFALAVPASAFALSGGYRRHGVILPAFVASAGLLLIGIGALGGLQVALETGVSVVGSVLLAIGHLVNWRLRKRYAQLRACRRSA</sequence>
<dbReference type="AlphaFoldDB" id="A0A2P7QVS5"/>
<reference evidence="2 3" key="1">
    <citation type="submission" date="2018-03" db="EMBL/GenBank/DDBJ databases">
        <title>The draft genome of Sphingosinicella sp. GL-C-18.</title>
        <authorList>
            <person name="Liu L."/>
            <person name="Li L."/>
            <person name="Liang L."/>
            <person name="Zhang X."/>
            <person name="Wang T."/>
        </authorList>
    </citation>
    <scope>NUCLEOTIDE SEQUENCE [LARGE SCALE GENOMIC DNA]</scope>
    <source>
        <strain evidence="2 3">GL-C-18</strain>
    </source>
</reference>
<feature type="transmembrane region" description="Helical" evidence="1">
    <location>
        <begin position="72"/>
        <end position="94"/>
    </location>
</feature>
<evidence type="ECO:0000313" key="3">
    <source>
        <dbReference type="Proteomes" id="UP000241167"/>
    </source>
</evidence>
<feature type="transmembrane region" description="Helical" evidence="1">
    <location>
        <begin position="12"/>
        <end position="35"/>
    </location>
</feature>
<keyword evidence="1" id="KW-0472">Membrane</keyword>
<dbReference type="Proteomes" id="UP000241167">
    <property type="component" value="Unassembled WGS sequence"/>
</dbReference>
<dbReference type="GO" id="GO:0015097">
    <property type="term" value="F:mercury ion transmembrane transporter activity"/>
    <property type="evidence" value="ECO:0007669"/>
    <property type="project" value="InterPro"/>
</dbReference>
<keyword evidence="1" id="KW-0812">Transmembrane</keyword>
<dbReference type="EMBL" id="PXYI01000002">
    <property type="protein sequence ID" value="PSJ42044.1"/>
    <property type="molecule type" value="Genomic_DNA"/>
</dbReference>
<keyword evidence="3" id="KW-1185">Reference proteome</keyword>
<organism evidence="2 3">
    <name type="scientific">Allosphingosinicella deserti</name>
    <dbReference type="NCBI Taxonomy" id="2116704"/>
    <lineage>
        <taxon>Bacteria</taxon>
        <taxon>Pseudomonadati</taxon>
        <taxon>Pseudomonadota</taxon>
        <taxon>Alphaproteobacteria</taxon>
        <taxon>Sphingomonadales</taxon>
        <taxon>Sphingomonadaceae</taxon>
        <taxon>Allosphingosinicella</taxon>
    </lineage>
</organism>
<name>A0A2P7QVS5_9SPHN</name>
<protein>
    <submittedName>
        <fullName evidence="2">MerC mercury resistance protein</fullName>
    </submittedName>
</protein>
<gene>
    <name evidence="2" type="ORF">C7I55_07290</name>
</gene>
<keyword evidence="1" id="KW-1133">Transmembrane helix</keyword>
<feature type="transmembrane region" description="Helical" evidence="1">
    <location>
        <begin position="100"/>
        <end position="118"/>
    </location>
</feature>
<proteinExistence type="predicted"/>
<accession>A0A2P7QVS5</accession>
<dbReference type="InterPro" id="IPR004891">
    <property type="entry name" value="Mercury-R_MerC"/>
</dbReference>
<evidence type="ECO:0000256" key="1">
    <source>
        <dbReference type="SAM" id="Phobius"/>
    </source>
</evidence>
<feature type="transmembrane region" description="Helical" evidence="1">
    <location>
        <begin position="47"/>
        <end position="65"/>
    </location>
</feature>
<comment type="caution">
    <text evidence="2">The sequence shown here is derived from an EMBL/GenBank/DDBJ whole genome shotgun (WGS) entry which is preliminary data.</text>
</comment>
<dbReference type="GO" id="GO:0016020">
    <property type="term" value="C:membrane"/>
    <property type="evidence" value="ECO:0007669"/>
    <property type="project" value="InterPro"/>
</dbReference>
<dbReference type="Pfam" id="PF03203">
    <property type="entry name" value="MerC"/>
    <property type="match status" value="1"/>
</dbReference>
<dbReference type="OrthoDB" id="7471688at2"/>